<dbReference type="PANTHER" id="PTHR22916">
    <property type="entry name" value="GLYCOSYLTRANSFERASE"/>
    <property type="match status" value="1"/>
</dbReference>
<feature type="domain" description="Glycosyltransferase 2-like" evidence="1">
    <location>
        <begin position="10"/>
        <end position="147"/>
    </location>
</feature>
<dbReference type="Pfam" id="PF00535">
    <property type="entry name" value="Glycos_transf_2"/>
    <property type="match status" value="1"/>
</dbReference>
<dbReference type="PANTHER" id="PTHR22916:SF3">
    <property type="entry name" value="UDP-GLCNAC:BETAGAL BETA-1,3-N-ACETYLGLUCOSAMINYLTRANSFERASE-LIKE PROTEIN 1"/>
    <property type="match status" value="1"/>
</dbReference>
<gene>
    <name evidence="2" type="primary">kfoC</name>
    <name evidence="2" type="ORF">NCTC12872_01119</name>
</gene>
<dbReference type="InterPro" id="IPR029044">
    <property type="entry name" value="Nucleotide-diphossugar_trans"/>
</dbReference>
<dbReference type="InterPro" id="IPR001173">
    <property type="entry name" value="Glyco_trans_2-like"/>
</dbReference>
<dbReference type="OrthoDB" id="9801954at2"/>
<name>A0A379CA55_9PAST</name>
<keyword evidence="3" id="KW-1185">Reference proteome</keyword>
<evidence type="ECO:0000313" key="3">
    <source>
        <dbReference type="Proteomes" id="UP000255417"/>
    </source>
</evidence>
<dbReference type="EMBL" id="UGTA01000001">
    <property type="protein sequence ID" value="SUB59144.1"/>
    <property type="molecule type" value="Genomic_DNA"/>
</dbReference>
<proteinExistence type="predicted"/>
<dbReference type="Proteomes" id="UP000255417">
    <property type="component" value="Unassembled WGS sequence"/>
</dbReference>
<reference evidence="2 3" key="1">
    <citation type="submission" date="2018-06" db="EMBL/GenBank/DDBJ databases">
        <authorList>
            <consortium name="Pathogen Informatics"/>
            <person name="Doyle S."/>
        </authorList>
    </citation>
    <scope>NUCLEOTIDE SEQUENCE [LARGE SCALE GENOMIC DNA]</scope>
    <source>
        <strain evidence="2 3">NCTC12872</strain>
    </source>
</reference>
<dbReference type="Gene3D" id="3.90.550.10">
    <property type="entry name" value="Spore Coat Polysaccharide Biosynthesis Protein SpsA, Chain A"/>
    <property type="match status" value="1"/>
</dbReference>
<dbReference type="SUPFAM" id="SSF53448">
    <property type="entry name" value="Nucleotide-diphospho-sugar transferases"/>
    <property type="match status" value="1"/>
</dbReference>
<accession>A0A379CA55</accession>
<evidence type="ECO:0000313" key="2">
    <source>
        <dbReference type="EMBL" id="SUB59144.1"/>
    </source>
</evidence>
<dbReference type="RefSeq" id="WP_115315635.1">
    <property type="nucleotide sequence ID" value="NZ_LWIF01000001.1"/>
</dbReference>
<dbReference type="GO" id="GO:0016758">
    <property type="term" value="F:hexosyltransferase activity"/>
    <property type="evidence" value="ECO:0007669"/>
    <property type="project" value="UniProtKB-ARBA"/>
</dbReference>
<evidence type="ECO:0000259" key="1">
    <source>
        <dbReference type="Pfam" id="PF00535"/>
    </source>
</evidence>
<protein>
    <submittedName>
        <fullName evidence="2">Chondroitin polymerase</fullName>
    </submittedName>
</protein>
<organism evidence="2 3">
    <name type="scientific">Phocoenobacter uteri</name>
    <dbReference type="NCBI Taxonomy" id="146806"/>
    <lineage>
        <taxon>Bacteria</taxon>
        <taxon>Pseudomonadati</taxon>
        <taxon>Pseudomonadota</taxon>
        <taxon>Gammaproteobacteria</taxon>
        <taxon>Pasteurellales</taxon>
        <taxon>Pasteurellaceae</taxon>
        <taxon>Phocoenobacter</taxon>
    </lineage>
</organism>
<sequence>MTCSEKIKVSVITLAYNHEKYIHQCLEGVISQNTNFKFELLIHDDASTDKTADIIREYEAKYPDIIKPIYQIENQYSKGGDIGRRFIYPKAKGKYIAICEGDDYWIDPLKLQKQVDFLENNPDYGLVYTNHLNYFQKNDSFEEHHCDEVHDIAYLLKGNKIPTLTTCFKRELLQDYLDNFYPKMPKFPFGDYSLWLYLFSKAKFYLLPEVTSVYRVLENSASHFTDYKKEFSFEQKVYECRLFFIENLYPKETYLIEKVKYNYFYKMLKICILYNNESLFIDKKLQDYYLEMKNKNNKFGIKYRLLKCNFSFFSRLFRSDIYVKNIKIKVKSFFNLK</sequence>
<dbReference type="AlphaFoldDB" id="A0A379CA55"/>